<keyword evidence="1" id="KW-0812">Transmembrane</keyword>
<organism evidence="2 3">
    <name type="scientific">Culicoidibacter larvae</name>
    <dbReference type="NCBI Taxonomy" id="2579976"/>
    <lineage>
        <taxon>Bacteria</taxon>
        <taxon>Bacillati</taxon>
        <taxon>Bacillota</taxon>
        <taxon>Culicoidibacteria</taxon>
        <taxon>Culicoidibacterales</taxon>
        <taxon>Culicoidibacteraceae</taxon>
        <taxon>Culicoidibacter</taxon>
    </lineage>
</organism>
<evidence type="ECO:0000256" key="1">
    <source>
        <dbReference type="SAM" id="Phobius"/>
    </source>
</evidence>
<accession>A0A5R8Q8R5</accession>
<reference evidence="2 3" key="1">
    <citation type="submission" date="2019-05" db="EMBL/GenBank/DDBJ databases">
        <title>Culicoidintestinum kansasii gen. nov., sp. nov. from the gastrointestinal tract of the biting midge, Culicoides sonorensis.</title>
        <authorList>
            <person name="Neupane S."/>
            <person name="Ghosh A."/>
            <person name="Gunther S."/>
            <person name="Martin K."/>
            <person name="Zurek L."/>
        </authorList>
    </citation>
    <scope>NUCLEOTIDE SEQUENCE [LARGE SCALE GENOMIC DNA]</scope>
    <source>
        <strain evidence="2 3">CS-1</strain>
    </source>
</reference>
<feature type="transmembrane region" description="Helical" evidence="1">
    <location>
        <begin position="77"/>
        <end position="98"/>
    </location>
</feature>
<dbReference type="RefSeq" id="WP_138191848.1">
    <property type="nucleotide sequence ID" value="NZ_VBWP01000009.1"/>
</dbReference>
<dbReference type="EMBL" id="VBWP01000009">
    <property type="protein sequence ID" value="TLG72104.1"/>
    <property type="molecule type" value="Genomic_DNA"/>
</dbReference>
<evidence type="ECO:0000313" key="2">
    <source>
        <dbReference type="EMBL" id="TLG72104.1"/>
    </source>
</evidence>
<gene>
    <name evidence="2" type="ORF">FEZ08_09740</name>
</gene>
<name>A0A5R8Q8R5_9FIRM</name>
<feature type="transmembrane region" description="Helical" evidence="1">
    <location>
        <begin position="104"/>
        <end position="128"/>
    </location>
</feature>
<dbReference type="AlphaFoldDB" id="A0A5R8Q8R5"/>
<evidence type="ECO:0000313" key="3">
    <source>
        <dbReference type="Proteomes" id="UP000306912"/>
    </source>
</evidence>
<sequence>MNIKRLKLETIIISVLGVLLRIASIIFYLQIINLYDEAIITVPLATIIVLVLTFIEAAGFIYAIIWALRVKPASKIYAVFPMIVVGMIGIGNWAYYLISSSNPLNVILNGTLSMLPSLALVIIGILYCSQNQGNTEEM</sequence>
<keyword evidence="1" id="KW-0472">Membrane</keyword>
<proteinExistence type="predicted"/>
<protein>
    <submittedName>
        <fullName evidence="2">Uncharacterized protein</fullName>
    </submittedName>
</protein>
<feature type="transmembrane region" description="Helical" evidence="1">
    <location>
        <begin position="12"/>
        <end position="32"/>
    </location>
</feature>
<feature type="transmembrane region" description="Helical" evidence="1">
    <location>
        <begin position="38"/>
        <end position="65"/>
    </location>
</feature>
<comment type="caution">
    <text evidence="2">The sequence shown here is derived from an EMBL/GenBank/DDBJ whole genome shotgun (WGS) entry which is preliminary data.</text>
</comment>
<keyword evidence="1" id="KW-1133">Transmembrane helix</keyword>
<dbReference type="Proteomes" id="UP000306912">
    <property type="component" value="Unassembled WGS sequence"/>
</dbReference>
<keyword evidence="3" id="KW-1185">Reference proteome</keyword>
<dbReference type="InParanoid" id="A0A5R8Q8R5"/>